<protein>
    <submittedName>
        <fullName evidence="2">Uncharacterized protein</fullName>
    </submittedName>
</protein>
<evidence type="ECO:0000256" key="1">
    <source>
        <dbReference type="SAM" id="MobiDB-lite"/>
    </source>
</evidence>
<name>A0A0G4HD02_9ALVE</name>
<dbReference type="VEuPathDB" id="CryptoDB:Cvel_6398"/>
<sequence length="91" mass="9630">MSKPTRLMETERDIGFQRGKDNDDRGNVDVGIVIFAVDIRGYRCFGSPLGFLGIASLPRSTGVDGSLGGASRLCASICVEPDGVPADVSLR</sequence>
<dbReference type="EMBL" id="CDMZ01002343">
    <property type="protein sequence ID" value="CEM41945.1"/>
    <property type="molecule type" value="Genomic_DNA"/>
</dbReference>
<feature type="region of interest" description="Disordered" evidence="1">
    <location>
        <begin position="1"/>
        <end position="24"/>
    </location>
</feature>
<evidence type="ECO:0000313" key="2">
    <source>
        <dbReference type="EMBL" id="CEM41945.1"/>
    </source>
</evidence>
<reference evidence="2" key="1">
    <citation type="submission" date="2014-11" db="EMBL/GenBank/DDBJ databases">
        <authorList>
            <person name="Otto D Thomas"/>
            <person name="Naeem Raeece"/>
        </authorList>
    </citation>
    <scope>NUCLEOTIDE SEQUENCE</scope>
</reference>
<proteinExistence type="predicted"/>
<accession>A0A0G4HD02</accession>
<organism evidence="2">
    <name type="scientific">Chromera velia CCMP2878</name>
    <dbReference type="NCBI Taxonomy" id="1169474"/>
    <lineage>
        <taxon>Eukaryota</taxon>
        <taxon>Sar</taxon>
        <taxon>Alveolata</taxon>
        <taxon>Colpodellida</taxon>
        <taxon>Chromeraceae</taxon>
        <taxon>Chromera</taxon>
    </lineage>
</organism>
<gene>
    <name evidence="2" type="ORF">Cvel_6398</name>
</gene>
<dbReference type="AlphaFoldDB" id="A0A0G4HD02"/>